<reference evidence="2 3" key="1">
    <citation type="submission" date="2023-01" db="EMBL/GenBank/DDBJ databases">
        <title>Analysis of 21 Apiospora genomes using comparative genomics revels a genus with tremendous synthesis potential of carbohydrate active enzymes and secondary metabolites.</title>
        <authorList>
            <person name="Sorensen T."/>
        </authorList>
    </citation>
    <scope>NUCLEOTIDE SEQUENCE [LARGE SCALE GENOMIC DNA]</scope>
    <source>
        <strain evidence="2 3">CBS 114990</strain>
    </source>
</reference>
<proteinExistence type="predicted"/>
<protein>
    <submittedName>
        <fullName evidence="2">Uncharacterized protein</fullName>
    </submittedName>
</protein>
<name>A0ABR1VW74_9PEZI</name>
<keyword evidence="3" id="KW-1185">Reference proteome</keyword>
<feature type="region of interest" description="Disordered" evidence="1">
    <location>
        <begin position="14"/>
        <end position="58"/>
    </location>
</feature>
<evidence type="ECO:0000256" key="1">
    <source>
        <dbReference type="SAM" id="MobiDB-lite"/>
    </source>
</evidence>
<comment type="caution">
    <text evidence="2">The sequence shown here is derived from an EMBL/GenBank/DDBJ whole genome shotgun (WGS) entry which is preliminary data.</text>
</comment>
<organism evidence="2 3">
    <name type="scientific">Apiospora hydei</name>
    <dbReference type="NCBI Taxonomy" id="1337664"/>
    <lineage>
        <taxon>Eukaryota</taxon>
        <taxon>Fungi</taxon>
        <taxon>Dikarya</taxon>
        <taxon>Ascomycota</taxon>
        <taxon>Pezizomycotina</taxon>
        <taxon>Sordariomycetes</taxon>
        <taxon>Xylariomycetidae</taxon>
        <taxon>Amphisphaeriales</taxon>
        <taxon>Apiosporaceae</taxon>
        <taxon>Apiospora</taxon>
    </lineage>
</organism>
<accession>A0ABR1VW74</accession>
<evidence type="ECO:0000313" key="3">
    <source>
        <dbReference type="Proteomes" id="UP001433268"/>
    </source>
</evidence>
<dbReference type="Proteomes" id="UP001433268">
    <property type="component" value="Unassembled WGS sequence"/>
</dbReference>
<dbReference type="EMBL" id="JAQQWN010000007">
    <property type="protein sequence ID" value="KAK8075447.1"/>
    <property type="molecule type" value="Genomic_DNA"/>
</dbReference>
<sequence>MLSLSFRTEYPSLEMIPDPMSHRPSTPSRVRAVPPRLPPGSSPEAPFGSPVRHLGRKGRAQAVGAEPLLVVGQMQRRRDDAELGLGVSDPKLGLGELAVDGEGGGAVFEDAVLGPLVSEHLVVDDGEAILGPLYHRFLVG</sequence>
<evidence type="ECO:0000313" key="2">
    <source>
        <dbReference type="EMBL" id="KAK8075447.1"/>
    </source>
</evidence>
<dbReference type="RefSeq" id="XP_066666387.1">
    <property type="nucleotide sequence ID" value="XM_066814425.1"/>
</dbReference>
<gene>
    <name evidence="2" type="ORF">PG997_010110</name>
</gene>
<dbReference type="GeneID" id="92047485"/>